<dbReference type="InterPro" id="IPR001646">
    <property type="entry name" value="5peptide_repeat"/>
</dbReference>
<dbReference type="Gene3D" id="2.160.20.80">
    <property type="entry name" value="E3 ubiquitin-protein ligase SopA"/>
    <property type="match status" value="1"/>
</dbReference>
<dbReference type="SUPFAM" id="SSF81324">
    <property type="entry name" value="Voltage-gated potassium channels"/>
    <property type="match status" value="1"/>
</dbReference>
<feature type="transmembrane region" description="Helical" evidence="1">
    <location>
        <begin position="234"/>
        <end position="252"/>
    </location>
</feature>
<organism evidence="3 4">
    <name type="scientific">Catenovulum adriaticum</name>
    <dbReference type="NCBI Taxonomy" id="2984846"/>
    <lineage>
        <taxon>Bacteria</taxon>
        <taxon>Pseudomonadati</taxon>
        <taxon>Pseudomonadota</taxon>
        <taxon>Gammaproteobacteria</taxon>
        <taxon>Alteromonadales</taxon>
        <taxon>Alteromonadaceae</taxon>
        <taxon>Catenovulum</taxon>
    </lineage>
</organism>
<reference evidence="3" key="1">
    <citation type="submission" date="2022-10" db="EMBL/GenBank/DDBJ databases">
        <title>Catenovulum adriacola sp. nov. isolated in the Harbour of Susak.</title>
        <authorList>
            <person name="Schoch T."/>
            <person name="Reich S.J."/>
            <person name="Stoeferle S."/>
            <person name="Flaiz M."/>
            <person name="Kazda M."/>
            <person name="Riedel C.U."/>
            <person name="Duerre P."/>
        </authorList>
    </citation>
    <scope>NUCLEOTIDE SEQUENCE</scope>
    <source>
        <strain evidence="3">TS8</strain>
    </source>
</reference>
<dbReference type="PANTHER" id="PTHR14136">
    <property type="entry name" value="BTB_POZ DOMAIN-CONTAINING PROTEIN KCTD9"/>
    <property type="match status" value="1"/>
</dbReference>
<dbReference type="EMBL" id="CP109965">
    <property type="protein sequence ID" value="WAJ71088.1"/>
    <property type="molecule type" value="Genomic_DNA"/>
</dbReference>
<dbReference type="RefSeq" id="WP_268075552.1">
    <property type="nucleotide sequence ID" value="NZ_CP109965.1"/>
</dbReference>
<keyword evidence="1" id="KW-0472">Membrane</keyword>
<dbReference type="InterPro" id="IPR013099">
    <property type="entry name" value="K_chnl_dom"/>
</dbReference>
<name>A0ABY7ANE6_9ALTE</name>
<dbReference type="SUPFAM" id="SSF141571">
    <property type="entry name" value="Pentapeptide repeat-like"/>
    <property type="match status" value="1"/>
</dbReference>
<keyword evidence="1" id="KW-0812">Transmembrane</keyword>
<evidence type="ECO:0000259" key="2">
    <source>
        <dbReference type="Pfam" id="PF07885"/>
    </source>
</evidence>
<dbReference type="Gene3D" id="1.10.287.70">
    <property type="match status" value="1"/>
</dbReference>
<dbReference type="PANTHER" id="PTHR14136:SF17">
    <property type="entry name" value="BTB_POZ DOMAIN-CONTAINING PROTEIN KCTD9"/>
    <property type="match status" value="1"/>
</dbReference>
<dbReference type="Pfam" id="PF07885">
    <property type="entry name" value="Ion_trans_2"/>
    <property type="match status" value="1"/>
</dbReference>
<feature type="transmembrane region" description="Helical" evidence="1">
    <location>
        <begin position="273"/>
        <end position="292"/>
    </location>
</feature>
<gene>
    <name evidence="3" type="ORF">OLW01_04585</name>
</gene>
<keyword evidence="1" id="KW-1133">Transmembrane helix</keyword>
<proteinExistence type="predicted"/>
<dbReference type="Proteomes" id="UP001163726">
    <property type="component" value="Chromosome"/>
</dbReference>
<evidence type="ECO:0000313" key="4">
    <source>
        <dbReference type="Proteomes" id="UP001163726"/>
    </source>
</evidence>
<feature type="transmembrane region" description="Helical" evidence="1">
    <location>
        <begin position="304"/>
        <end position="324"/>
    </location>
</feature>
<accession>A0ABY7ANE6</accession>
<dbReference type="InterPro" id="IPR051082">
    <property type="entry name" value="Pentapeptide-BTB/POZ_domain"/>
</dbReference>
<feature type="domain" description="Potassium channel" evidence="2">
    <location>
        <begin position="251"/>
        <end position="328"/>
    </location>
</feature>
<sequence length="329" mass="37020">MQADEKFGTCQFSSSDGHYCQEVNMGNGFCFWHDPNFDKQGMALADKLERFVNNGGITQGLQLKYADLSGINLVKKDSKLGYDFSGSNLYRANLSHAHLFNIKFNNASLMKANLTDANLHCAQLTQANLLGVKLANTKIDNIQLGTSLIQETKASELIDENDAAKRQDLYQQSEEIYRDIRKAAEHQGLFDLTSHCIYKELTMRRMQMPALSKPRIISKMVDLFCGYGEKPVNVIIFSFVFILGCALAYFLFGIQQNMHLVQLNFEQSLSQNISHFVTALYYSVITFTTLGYDNIAPIGISRLIAAIQAFSGSFIMALFVLVFVKKMTR</sequence>
<dbReference type="Pfam" id="PF00805">
    <property type="entry name" value="Pentapeptide"/>
    <property type="match status" value="1"/>
</dbReference>
<evidence type="ECO:0000313" key="3">
    <source>
        <dbReference type="EMBL" id="WAJ71088.1"/>
    </source>
</evidence>
<keyword evidence="4" id="KW-1185">Reference proteome</keyword>
<evidence type="ECO:0000256" key="1">
    <source>
        <dbReference type="SAM" id="Phobius"/>
    </source>
</evidence>
<protein>
    <submittedName>
        <fullName evidence="3">Pentapeptide repeat-containing protein</fullName>
    </submittedName>
</protein>